<evidence type="ECO:0000313" key="1">
    <source>
        <dbReference type="EMBL" id="KAH0818517.1"/>
    </source>
</evidence>
<keyword evidence="2" id="KW-1185">Reference proteome</keyword>
<accession>A0A8J6HQG7</accession>
<name>A0A8J6HQG7_TENMO</name>
<reference evidence="1" key="1">
    <citation type="journal article" date="2020" name="J Insects Food Feed">
        <title>The yellow mealworm (Tenebrio molitor) genome: a resource for the emerging insects as food and feed industry.</title>
        <authorList>
            <person name="Eriksson T."/>
            <person name="Andere A."/>
            <person name="Kelstrup H."/>
            <person name="Emery V."/>
            <person name="Picard C."/>
        </authorList>
    </citation>
    <scope>NUCLEOTIDE SEQUENCE</scope>
    <source>
        <strain evidence="1">Stoneville</strain>
        <tissue evidence="1">Whole head</tissue>
    </source>
</reference>
<evidence type="ECO:0000313" key="2">
    <source>
        <dbReference type="Proteomes" id="UP000719412"/>
    </source>
</evidence>
<dbReference type="Proteomes" id="UP000719412">
    <property type="component" value="Unassembled WGS sequence"/>
</dbReference>
<dbReference type="EMBL" id="JABDTM020017483">
    <property type="protein sequence ID" value="KAH0818517.1"/>
    <property type="molecule type" value="Genomic_DNA"/>
</dbReference>
<sequence>MQGNMQYVFHDVSQIQIITYFYGRWCTVLEILGPWCLPDKKLVVPREKLELQRLKMLFFSPLMTTKKVTDIDEAVYVNLLDLIINRLRMSLPEKLPICSILCINYEGTLEEVAKRICSHLCDLNSLVPDAEACEDDDEDVAEDCATHSRRSTPPRDDIQVPVARSKFTMTFRDVQDTV</sequence>
<comment type="caution">
    <text evidence="1">The sequence shown here is derived from an EMBL/GenBank/DDBJ whole genome shotgun (WGS) entry which is preliminary data.</text>
</comment>
<reference evidence="1" key="2">
    <citation type="submission" date="2021-08" db="EMBL/GenBank/DDBJ databases">
        <authorList>
            <person name="Eriksson T."/>
        </authorList>
    </citation>
    <scope>NUCLEOTIDE SEQUENCE</scope>
    <source>
        <strain evidence="1">Stoneville</strain>
        <tissue evidence="1">Whole head</tissue>
    </source>
</reference>
<organism evidence="1 2">
    <name type="scientific">Tenebrio molitor</name>
    <name type="common">Yellow mealworm beetle</name>
    <dbReference type="NCBI Taxonomy" id="7067"/>
    <lineage>
        <taxon>Eukaryota</taxon>
        <taxon>Metazoa</taxon>
        <taxon>Ecdysozoa</taxon>
        <taxon>Arthropoda</taxon>
        <taxon>Hexapoda</taxon>
        <taxon>Insecta</taxon>
        <taxon>Pterygota</taxon>
        <taxon>Neoptera</taxon>
        <taxon>Endopterygota</taxon>
        <taxon>Coleoptera</taxon>
        <taxon>Polyphaga</taxon>
        <taxon>Cucujiformia</taxon>
        <taxon>Tenebrionidae</taxon>
        <taxon>Tenebrio</taxon>
    </lineage>
</organism>
<gene>
    <name evidence="1" type="ORF">GEV33_004274</name>
</gene>
<proteinExistence type="predicted"/>
<dbReference type="AlphaFoldDB" id="A0A8J6HQG7"/>
<protein>
    <submittedName>
        <fullName evidence="1">Uncharacterized protein</fullName>
    </submittedName>
</protein>